<dbReference type="AlphaFoldDB" id="A0A6J4SNL8"/>
<sequence>MAAEPSADSSTSVLLSFGSLLDGVRALIPERLLFRISRLDWDTSREDLSCGTPRLAAL</sequence>
<proteinExistence type="predicted"/>
<protein>
    <submittedName>
        <fullName evidence="1">Uncharacterized protein</fullName>
    </submittedName>
</protein>
<gene>
    <name evidence="1" type="ORF">AVDCRST_MAG30-1809</name>
</gene>
<organism evidence="1">
    <name type="scientific">uncultured Solirubrobacteraceae bacterium</name>
    <dbReference type="NCBI Taxonomy" id="1162706"/>
    <lineage>
        <taxon>Bacteria</taxon>
        <taxon>Bacillati</taxon>
        <taxon>Actinomycetota</taxon>
        <taxon>Thermoleophilia</taxon>
        <taxon>Solirubrobacterales</taxon>
        <taxon>Solirubrobacteraceae</taxon>
        <taxon>environmental samples</taxon>
    </lineage>
</organism>
<name>A0A6J4SNL8_9ACTN</name>
<dbReference type="EMBL" id="CADCVS010000242">
    <property type="protein sequence ID" value="CAA9499246.1"/>
    <property type="molecule type" value="Genomic_DNA"/>
</dbReference>
<accession>A0A6J4SNL8</accession>
<reference evidence="1" key="1">
    <citation type="submission" date="2020-02" db="EMBL/GenBank/DDBJ databases">
        <authorList>
            <person name="Meier V. D."/>
        </authorList>
    </citation>
    <scope>NUCLEOTIDE SEQUENCE</scope>
    <source>
        <strain evidence="1">AVDCRST_MAG30</strain>
    </source>
</reference>
<evidence type="ECO:0000313" key="1">
    <source>
        <dbReference type="EMBL" id="CAA9499246.1"/>
    </source>
</evidence>